<feature type="region of interest" description="Disordered" evidence="1">
    <location>
        <begin position="19"/>
        <end position="44"/>
    </location>
</feature>
<dbReference type="RefSeq" id="WP_237056722.1">
    <property type="nucleotide sequence ID" value="NZ_JAKJPO010000018.1"/>
</dbReference>
<evidence type="ECO:0000256" key="1">
    <source>
        <dbReference type="SAM" id="MobiDB-lite"/>
    </source>
</evidence>
<dbReference type="EMBL" id="JAKJPO010000018">
    <property type="protein sequence ID" value="MCF7223603.1"/>
    <property type="molecule type" value="Genomic_DNA"/>
</dbReference>
<evidence type="ECO:0000313" key="3">
    <source>
        <dbReference type="Proteomes" id="UP001430796"/>
    </source>
</evidence>
<gene>
    <name evidence="2" type="ORF">L3V18_17725</name>
</gene>
<sequence length="306" mass="32855">MTGTVSQLKDLQLKSLQLKRTKSKDLESMDEKSKYPESKGTRRDGRRACLPASLLAVAALAMAGCAAEADGEVAASADMPTVYADARVETLVDGGNAGQAEYRAMLDACQQAGVSTMPLSAEDSALLGTGRLQWWVTPERIALRREYWDLANSGDVNQCHFTLAHSGVHEYFDAEQSVAYELPGMTVASDGPGDPDGLLRYAVDPELDTAAGAEGSAKMEVQGQPCREWSSSQGTVCKWTGGGEWGFQASPGYFQTTDSLSEHEIILRQEPANGNGVRITLSRFMLGEPWSRNALLPAEAEGQEGV</sequence>
<protein>
    <recommendedName>
        <fullName evidence="4">Lipoprotein</fullName>
    </recommendedName>
</protein>
<comment type="caution">
    <text evidence="2">The sequence shown here is derived from an EMBL/GenBank/DDBJ whole genome shotgun (WGS) entry which is preliminary data.</text>
</comment>
<feature type="compositionally biased region" description="Basic and acidic residues" evidence="1">
    <location>
        <begin position="23"/>
        <end position="44"/>
    </location>
</feature>
<keyword evidence="3" id="KW-1185">Reference proteome</keyword>
<evidence type="ECO:0008006" key="4">
    <source>
        <dbReference type="Google" id="ProtNLM"/>
    </source>
</evidence>
<organism evidence="2 3">
    <name type="scientific">Marilutibacter chinensis</name>
    <dbReference type="NCBI Taxonomy" id="2912247"/>
    <lineage>
        <taxon>Bacteria</taxon>
        <taxon>Pseudomonadati</taxon>
        <taxon>Pseudomonadota</taxon>
        <taxon>Gammaproteobacteria</taxon>
        <taxon>Lysobacterales</taxon>
        <taxon>Lysobacteraceae</taxon>
        <taxon>Marilutibacter</taxon>
    </lineage>
</organism>
<proteinExistence type="predicted"/>
<accession>A0ABS9HXU1</accession>
<name>A0ABS9HXU1_9GAMM</name>
<evidence type="ECO:0000313" key="2">
    <source>
        <dbReference type="EMBL" id="MCF7223603.1"/>
    </source>
</evidence>
<reference evidence="2" key="2">
    <citation type="submission" date="2022-01" db="EMBL/GenBank/DDBJ databases">
        <authorList>
            <person name="Zhou L.Y."/>
        </authorList>
    </citation>
    <scope>NUCLEOTIDE SEQUENCE</scope>
    <source>
        <strain evidence="2">TLK-CK17</strain>
    </source>
</reference>
<reference evidence="2" key="1">
    <citation type="submission" date="2022-01" db="EMBL/GenBank/DDBJ databases">
        <title>Lysobacter chinensis sp. nov., a bacterium isolated from cow dung compost.</title>
        <authorList>
            <person name="Liu Y."/>
        </authorList>
    </citation>
    <scope>NUCLEOTIDE SEQUENCE</scope>
    <source>
        <strain evidence="2">TLK-CK17</strain>
    </source>
</reference>
<dbReference type="Proteomes" id="UP001430796">
    <property type="component" value="Unassembled WGS sequence"/>
</dbReference>